<organism evidence="2 3">
    <name type="scientific">Melghirimyces profundicolus</name>
    <dbReference type="NCBI Taxonomy" id="1242148"/>
    <lineage>
        <taxon>Bacteria</taxon>
        <taxon>Bacillati</taxon>
        <taxon>Bacillota</taxon>
        <taxon>Bacilli</taxon>
        <taxon>Bacillales</taxon>
        <taxon>Thermoactinomycetaceae</taxon>
        <taxon>Melghirimyces</taxon>
    </lineage>
</organism>
<comment type="caution">
    <text evidence="2">The sequence shown here is derived from an EMBL/GenBank/DDBJ whole genome shotgun (WGS) entry which is preliminary data.</text>
</comment>
<keyword evidence="2" id="KW-0808">Transferase</keyword>
<dbReference type="Pfam" id="PF13439">
    <property type="entry name" value="Glyco_transf_4"/>
    <property type="match status" value="1"/>
</dbReference>
<dbReference type="PANTHER" id="PTHR45947">
    <property type="entry name" value="SULFOQUINOVOSYL TRANSFERASE SQD2"/>
    <property type="match status" value="1"/>
</dbReference>
<evidence type="ECO:0000313" key="3">
    <source>
        <dbReference type="Proteomes" id="UP000244240"/>
    </source>
</evidence>
<gene>
    <name evidence="2" type="ORF">C8P63_10997</name>
</gene>
<keyword evidence="3" id="KW-1185">Reference proteome</keyword>
<dbReference type="Gene3D" id="3.40.50.2000">
    <property type="entry name" value="Glycogen Phosphorylase B"/>
    <property type="match status" value="2"/>
</dbReference>
<dbReference type="SUPFAM" id="SSF53756">
    <property type="entry name" value="UDP-Glycosyltransferase/glycogen phosphorylase"/>
    <property type="match status" value="1"/>
</dbReference>
<evidence type="ECO:0000259" key="1">
    <source>
        <dbReference type="Pfam" id="PF13439"/>
    </source>
</evidence>
<dbReference type="OrthoDB" id="59694at2"/>
<reference evidence="2 3" key="1">
    <citation type="submission" date="2018-04" db="EMBL/GenBank/DDBJ databases">
        <title>Genomic Encyclopedia of Archaeal and Bacterial Type Strains, Phase II (KMG-II): from individual species to whole genera.</title>
        <authorList>
            <person name="Goeker M."/>
        </authorList>
    </citation>
    <scope>NUCLEOTIDE SEQUENCE [LARGE SCALE GENOMIC DNA]</scope>
    <source>
        <strain evidence="2 3">DSM 45787</strain>
    </source>
</reference>
<sequence>MRLLLTCILEQNGMLTHVWDLVQQLKPHGYDVHLAVMKTEKPFMETAKLRDPQLTASVMTAVTQIPCQFYETTAELDSLVKHWNIGLIHAQSFLTFSSACRVSQMRRIPLVLTVHGVLKQIRPYVGALNHAVRIIAVGPAQARSLEAVSPGKVRIIANGVDTERFQPPGADSGSDGPLRLLWFGRTAGRMTAGAKALDQAIPLLTKKGMDLEAKVLGEAAGVTFRNMEVVGWRPNPIPWLQWSQVAAGHGRSLREAMACGNAGILLAANHGGLVTKEWFGKGAISLDAFPEYRWPEADPETIAKELECLNRDRGRLHRLRTEAREIAEQHFDVRKMVGKTLNLYREAVSAAAD</sequence>
<proteinExistence type="predicted"/>
<dbReference type="RefSeq" id="WP_108023045.1">
    <property type="nucleotide sequence ID" value="NZ_QBKR01000009.1"/>
</dbReference>
<feature type="domain" description="Glycosyltransferase subfamily 4-like N-terminal" evidence="1">
    <location>
        <begin position="12"/>
        <end position="164"/>
    </location>
</feature>
<dbReference type="CDD" id="cd03801">
    <property type="entry name" value="GT4_PimA-like"/>
    <property type="match status" value="1"/>
</dbReference>
<dbReference type="Proteomes" id="UP000244240">
    <property type="component" value="Unassembled WGS sequence"/>
</dbReference>
<evidence type="ECO:0000313" key="2">
    <source>
        <dbReference type="EMBL" id="PTX60332.1"/>
    </source>
</evidence>
<dbReference type="InterPro" id="IPR028098">
    <property type="entry name" value="Glyco_trans_4-like_N"/>
</dbReference>
<dbReference type="AlphaFoldDB" id="A0A2T6BW78"/>
<dbReference type="PANTHER" id="PTHR45947:SF3">
    <property type="entry name" value="SULFOQUINOVOSYL TRANSFERASE SQD2"/>
    <property type="match status" value="1"/>
</dbReference>
<name>A0A2T6BW78_9BACL</name>
<dbReference type="GO" id="GO:0016757">
    <property type="term" value="F:glycosyltransferase activity"/>
    <property type="evidence" value="ECO:0007669"/>
    <property type="project" value="TreeGrafter"/>
</dbReference>
<protein>
    <submittedName>
        <fullName evidence="2">Glycosyltransferase involved in cell wall biosynthesis</fullName>
    </submittedName>
</protein>
<dbReference type="InterPro" id="IPR050194">
    <property type="entry name" value="Glycosyltransferase_grp1"/>
</dbReference>
<dbReference type="EMBL" id="QBKR01000009">
    <property type="protein sequence ID" value="PTX60332.1"/>
    <property type="molecule type" value="Genomic_DNA"/>
</dbReference>
<accession>A0A2T6BW78</accession>